<evidence type="ECO:0000313" key="2">
    <source>
        <dbReference type="EMBL" id="ADG66834.1"/>
    </source>
</evidence>
<dbReference type="GO" id="GO:0003677">
    <property type="term" value="F:DNA binding"/>
    <property type="evidence" value="ECO:0007669"/>
    <property type="project" value="InterPro"/>
</dbReference>
<feature type="domain" description="Helix-turn-helix" evidence="1">
    <location>
        <begin position="15"/>
        <end position="58"/>
    </location>
</feature>
<organism evidence="2 3">
    <name type="scientific">Planctopirus limnophila (strain ATCC 43296 / DSM 3776 / IFAM 1008 / Mu 290)</name>
    <name type="common">Planctomyces limnophilus</name>
    <dbReference type="NCBI Taxonomy" id="521674"/>
    <lineage>
        <taxon>Bacteria</taxon>
        <taxon>Pseudomonadati</taxon>
        <taxon>Planctomycetota</taxon>
        <taxon>Planctomycetia</taxon>
        <taxon>Planctomycetales</taxon>
        <taxon>Planctomycetaceae</taxon>
        <taxon>Planctopirus</taxon>
    </lineage>
</organism>
<dbReference type="NCBIfam" id="TIGR01764">
    <property type="entry name" value="excise"/>
    <property type="match status" value="1"/>
</dbReference>
<name>D5ST66_PLAL2</name>
<dbReference type="HOGENOM" id="CLU_2754396_0_0_0"/>
<reference evidence="2 3" key="1">
    <citation type="journal article" date="2010" name="Stand. Genomic Sci.">
        <title>Complete genome sequence of Planctomyces limnophilus type strain (Mu 290).</title>
        <authorList>
            <person name="Labutti K."/>
            <person name="Sikorski J."/>
            <person name="Schneider S."/>
            <person name="Nolan M."/>
            <person name="Lucas S."/>
            <person name="Glavina Del Rio T."/>
            <person name="Tice H."/>
            <person name="Cheng J.F."/>
            <person name="Goodwin L."/>
            <person name="Pitluck S."/>
            <person name="Liolios K."/>
            <person name="Ivanova N."/>
            <person name="Mavromatis K."/>
            <person name="Mikhailova N."/>
            <person name="Pati A."/>
            <person name="Chen A."/>
            <person name="Palaniappan K."/>
            <person name="Land M."/>
            <person name="Hauser L."/>
            <person name="Chang Y.J."/>
            <person name="Jeffries C.D."/>
            <person name="Tindall B.J."/>
            <person name="Rohde M."/>
            <person name="Goker M."/>
            <person name="Woyke T."/>
            <person name="Bristow J."/>
            <person name="Eisen J.A."/>
            <person name="Markowitz V."/>
            <person name="Hugenholtz P."/>
            <person name="Kyrpides N.C."/>
            <person name="Klenk H.P."/>
            <person name="Lapidus A."/>
        </authorList>
    </citation>
    <scope>NUCLEOTIDE SEQUENCE [LARGE SCALE GENOMIC DNA]</scope>
    <source>
        <strain evidence="3">ATCC 43296 / DSM 3776 / IFAM 1008 / 290</strain>
    </source>
</reference>
<proteinExistence type="predicted"/>
<sequence length="70" mass="7749">MPANSPEPLACDRVQAARLLGLSLATLDRLVKRGEVPHRKIGRRVLFCRETLVKWLRGESCDSPANAPVL</sequence>
<dbReference type="InterPro" id="IPR009061">
    <property type="entry name" value="DNA-bd_dom_put_sf"/>
</dbReference>
<dbReference type="RefSeq" id="WP_013109265.1">
    <property type="nucleotide sequence ID" value="NC_014148.1"/>
</dbReference>
<dbReference type="InterPro" id="IPR010093">
    <property type="entry name" value="SinI_DNA-bd"/>
</dbReference>
<dbReference type="Pfam" id="PF12728">
    <property type="entry name" value="HTH_17"/>
    <property type="match status" value="1"/>
</dbReference>
<dbReference type="OrthoDB" id="1097811at2"/>
<dbReference type="InterPro" id="IPR041657">
    <property type="entry name" value="HTH_17"/>
</dbReference>
<keyword evidence="3" id="KW-1185">Reference proteome</keyword>
<dbReference type="STRING" id="521674.Plim_0991"/>
<dbReference type="EMBL" id="CP001744">
    <property type="protein sequence ID" value="ADG66834.1"/>
    <property type="molecule type" value="Genomic_DNA"/>
</dbReference>
<dbReference type="SUPFAM" id="SSF46955">
    <property type="entry name" value="Putative DNA-binding domain"/>
    <property type="match status" value="1"/>
</dbReference>
<dbReference type="Proteomes" id="UP000002220">
    <property type="component" value="Chromosome"/>
</dbReference>
<protein>
    <submittedName>
        <fullName evidence="2">DNA binding domain protein, excisionase family</fullName>
    </submittedName>
</protein>
<gene>
    <name evidence="2" type="ordered locus">Plim_0991</name>
</gene>
<evidence type="ECO:0000313" key="3">
    <source>
        <dbReference type="Proteomes" id="UP000002220"/>
    </source>
</evidence>
<accession>D5ST66</accession>
<evidence type="ECO:0000259" key="1">
    <source>
        <dbReference type="Pfam" id="PF12728"/>
    </source>
</evidence>
<dbReference type="AlphaFoldDB" id="D5ST66"/>
<dbReference type="KEGG" id="plm:Plim_0991"/>